<name>A0A915C8J4_PARUN</name>
<evidence type="ECO:0000313" key="3">
    <source>
        <dbReference type="Proteomes" id="UP000887569"/>
    </source>
</evidence>
<dbReference type="Proteomes" id="UP000887569">
    <property type="component" value="Unplaced"/>
</dbReference>
<sequence>MLNSFTALSKLRTYCYFFLVLACFDKVDQGLLDMKYLIRKFFDFSFDKENELSALLDEAIKITAKAHQSTEIRKKKERRVFDEYRKLNDTVEKSINSIYKRICGIRDTFTERLKTLEEEIIAKNAILTDRALQAQLNDRRIDHELQEIERNLFVLQSTAREFLRTAHKYMAEMSIGEIKEQVEEANVHKRMIERLLNESHLTSSKPISGDGTFIILKYALEQSATNNDDIETARQFLSKMEKAYESLERLKQTINENRNESSAETELLRREADSLSSMLKKFCERLITNANSERTNGISPRSLEGSIDESNQKSDDIDTAKDTITAKS</sequence>
<feature type="compositionally biased region" description="Basic and acidic residues" evidence="2">
    <location>
        <begin position="310"/>
        <end position="321"/>
    </location>
</feature>
<accession>A0A915C8J4</accession>
<evidence type="ECO:0000256" key="2">
    <source>
        <dbReference type="SAM" id="MobiDB-lite"/>
    </source>
</evidence>
<feature type="region of interest" description="Disordered" evidence="2">
    <location>
        <begin position="293"/>
        <end position="328"/>
    </location>
</feature>
<organism evidence="3 4">
    <name type="scientific">Parascaris univalens</name>
    <name type="common">Nematode worm</name>
    <dbReference type="NCBI Taxonomy" id="6257"/>
    <lineage>
        <taxon>Eukaryota</taxon>
        <taxon>Metazoa</taxon>
        <taxon>Ecdysozoa</taxon>
        <taxon>Nematoda</taxon>
        <taxon>Chromadorea</taxon>
        <taxon>Rhabditida</taxon>
        <taxon>Spirurina</taxon>
        <taxon>Ascaridomorpha</taxon>
        <taxon>Ascaridoidea</taxon>
        <taxon>Ascarididae</taxon>
        <taxon>Parascaris</taxon>
    </lineage>
</organism>
<evidence type="ECO:0000313" key="4">
    <source>
        <dbReference type="WBParaSite" id="PgR097_g018_t01"/>
    </source>
</evidence>
<dbReference type="WBParaSite" id="PgR097_g018_t01">
    <property type="protein sequence ID" value="PgR097_g018_t01"/>
    <property type="gene ID" value="PgR097_g018"/>
</dbReference>
<keyword evidence="1" id="KW-0175">Coiled coil</keyword>
<reference evidence="4" key="1">
    <citation type="submission" date="2022-11" db="UniProtKB">
        <authorList>
            <consortium name="WormBaseParasite"/>
        </authorList>
    </citation>
    <scope>IDENTIFICATION</scope>
</reference>
<evidence type="ECO:0000256" key="1">
    <source>
        <dbReference type="SAM" id="Coils"/>
    </source>
</evidence>
<protein>
    <submittedName>
        <fullName evidence="4">Uncharacterized protein</fullName>
    </submittedName>
</protein>
<feature type="coiled-coil region" evidence="1">
    <location>
        <begin position="230"/>
        <end position="264"/>
    </location>
</feature>
<keyword evidence="3" id="KW-1185">Reference proteome</keyword>
<proteinExistence type="predicted"/>
<dbReference type="AlphaFoldDB" id="A0A915C8J4"/>